<sequence length="74" mass="7792">MSTANDLATELANAAWRKATKSGDNGGDCLEVAPLSGGRVAIRDTEAPHQPPFVVSPSVWDAFIDGAKNGEFDF</sequence>
<gene>
    <name evidence="2" type="ORF">GCM10009560_26810</name>
</gene>
<keyword evidence="3" id="KW-1185">Reference proteome</keyword>
<dbReference type="Pfam" id="PF04149">
    <property type="entry name" value="DUF397"/>
    <property type="match status" value="1"/>
</dbReference>
<organism evidence="2 3">
    <name type="scientific">Nonomuraea longicatena</name>
    <dbReference type="NCBI Taxonomy" id="83682"/>
    <lineage>
        <taxon>Bacteria</taxon>
        <taxon>Bacillati</taxon>
        <taxon>Actinomycetota</taxon>
        <taxon>Actinomycetes</taxon>
        <taxon>Streptosporangiales</taxon>
        <taxon>Streptosporangiaceae</taxon>
        <taxon>Nonomuraea</taxon>
    </lineage>
</organism>
<proteinExistence type="predicted"/>
<dbReference type="EMBL" id="BAAAHQ010000011">
    <property type="protein sequence ID" value="GAA0925382.1"/>
    <property type="molecule type" value="Genomic_DNA"/>
</dbReference>
<evidence type="ECO:0000259" key="1">
    <source>
        <dbReference type="Pfam" id="PF04149"/>
    </source>
</evidence>
<protein>
    <submittedName>
        <fullName evidence="2">DUF397 domain-containing protein</fullName>
    </submittedName>
</protein>
<name>A0ABN1PC79_9ACTN</name>
<evidence type="ECO:0000313" key="3">
    <source>
        <dbReference type="Proteomes" id="UP001501578"/>
    </source>
</evidence>
<comment type="caution">
    <text evidence="2">The sequence shown here is derived from an EMBL/GenBank/DDBJ whole genome shotgun (WGS) entry which is preliminary data.</text>
</comment>
<evidence type="ECO:0000313" key="2">
    <source>
        <dbReference type="EMBL" id="GAA0925382.1"/>
    </source>
</evidence>
<accession>A0ABN1PC79</accession>
<dbReference type="InterPro" id="IPR007278">
    <property type="entry name" value="DUF397"/>
</dbReference>
<dbReference type="RefSeq" id="WP_343950146.1">
    <property type="nucleotide sequence ID" value="NZ_BAAAHQ010000011.1"/>
</dbReference>
<reference evidence="2 3" key="1">
    <citation type="journal article" date="2019" name="Int. J. Syst. Evol. Microbiol.">
        <title>The Global Catalogue of Microorganisms (GCM) 10K type strain sequencing project: providing services to taxonomists for standard genome sequencing and annotation.</title>
        <authorList>
            <consortium name="The Broad Institute Genomics Platform"/>
            <consortium name="The Broad Institute Genome Sequencing Center for Infectious Disease"/>
            <person name="Wu L."/>
            <person name="Ma J."/>
        </authorList>
    </citation>
    <scope>NUCLEOTIDE SEQUENCE [LARGE SCALE GENOMIC DNA]</scope>
    <source>
        <strain evidence="2 3">JCM 11136</strain>
    </source>
</reference>
<dbReference type="Proteomes" id="UP001501578">
    <property type="component" value="Unassembled WGS sequence"/>
</dbReference>
<feature type="domain" description="DUF397" evidence="1">
    <location>
        <begin position="14"/>
        <end position="68"/>
    </location>
</feature>